<dbReference type="GeneID" id="34608303"/>
<protein>
    <submittedName>
        <fullName evidence="3">Uncharacterized protein</fullName>
    </submittedName>
</protein>
<feature type="chain" id="PRO_5012838081" evidence="2">
    <location>
        <begin position="21"/>
        <end position="226"/>
    </location>
</feature>
<proteinExistence type="predicted"/>
<feature type="compositionally biased region" description="Low complexity" evidence="1">
    <location>
        <begin position="176"/>
        <end position="191"/>
    </location>
</feature>
<dbReference type="EMBL" id="KV878336">
    <property type="protein sequence ID" value="OJJ51654.1"/>
    <property type="molecule type" value="Genomic_DNA"/>
</dbReference>
<evidence type="ECO:0000313" key="4">
    <source>
        <dbReference type="Proteomes" id="UP000184188"/>
    </source>
</evidence>
<accession>A0A1L9SWV4</accession>
<dbReference type="OrthoDB" id="4227144at2759"/>
<feature type="compositionally biased region" description="Polar residues" evidence="1">
    <location>
        <begin position="192"/>
        <end position="202"/>
    </location>
</feature>
<evidence type="ECO:0000256" key="2">
    <source>
        <dbReference type="SAM" id="SignalP"/>
    </source>
</evidence>
<gene>
    <name evidence="3" type="ORF">ASPZODRAFT_127771</name>
</gene>
<feature type="region of interest" description="Disordered" evidence="1">
    <location>
        <begin position="167"/>
        <end position="202"/>
    </location>
</feature>
<organism evidence="3 4">
    <name type="scientific">Penicilliopsis zonata CBS 506.65</name>
    <dbReference type="NCBI Taxonomy" id="1073090"/>
    <lineage>
        <taxon>Eukaryota</taxon>
        <taxon>Fungi</taxon>
        <taxon>Dikarya</taxon>
        <taxon>Ascomycota</taxon>
        <taxon>Pezizomycotina</taxon>
        <taxon>Eurotiomycetes</taxon>
        <taxon>Eurotiomycetidae</taxon>
        <taxon>Eurotiales</taxon>
        <taxon>Aspergillaceae</taxon>
        <taxon>Penicilliopsis</taxon>
    </lineage>
</organism>
<dbReference type="RefSeq" id="XP_022586164.1">
    <property type="nucleotide sequence ID" value="XM_022721838.1"/>
</dbReference>
<name>A0A1L9SWV4_9EURO</name>
<evidence type="ECO:0000256" key="1">
    <source>
        <dbReference type="SAM" id="MobiDB-lite"/>
    </source>
</evidence>
<feature type="signal peptide" evidence="2">
    <location>
        <begin position="1"/>
        <end position="20"/>
    </location>
</feature>
<keyword evidence="4" id="KW-1185">Reference proteome</keyword>
<dbReference type="AlphaFoldDB" id="A0A1L9SWV4"/>
<dbReference type="STRING" id="1073090.A0A1L9SWV4"/>
<dbReference type="VEuPathDB" id="FungiDB:ASPZODRAFT_127771"/>
<dbReference type="Proteomes" id="UP000184188">
    <property type="component" value="Unassembled WGS sequence"/>
</dbReference>
<reference evidence="4" key="1">
    <citation type="journal article" date="2017" name="Genome Biol.">
        <title>Comparative genomics reveals high biological diversity and specific adaptations in the industrially and medically important fungal genus Aspergillus.</title>
        <authorList>
            <person name="de Vries R.P."/>
            <person name="Riley R."/>
            <person name="Wiebenga A."/>
            <person name="Aguilar-Osorio G."/>
            <person name="Amillis S."/>
            <person name="Uchima C.A."/>
            <person name="Anderluh G."/>
            <person name="Asadollahi M."/>
            <person name="Askin M."/>
            <person name="Barry K."/>
            <person name="Battaglia E."/>
            <person name="Bayram O."/>
            <person name="Benocci T."/>
            <person name="Braus-Stromeyer S.A."/>
            <person name="Caldana C."/>
            <person name="Canovas D."/>
            <person name="Cerqueira G.C."/>
            <person name="Chen F."/>
            <person name="Chen W."/>
            <person name="Choi C."/>
            <person name="Clum A."/>
            <person name="Dos Santos R.A."/>
            <person name="Damasio A.R."/>
            <person name="Diallinas G."/>
            <person name="Emri T."/>
            <person name="Fekete E."/>
            <person name="Flipphi M."/>
            <person name="Freyberg S."/>
            <person name="Gallo A."/>
            <person name="Gournas C."/>
            <person name="Habgood R."/>
            <person name="Hainaut M."/>
            <person name="Harispe M.L."/>
            <person name="Henrissat B."/>
            <person name="Hilden K.S."/>
            <person name="Hope R."/>
            <person name="Hossain A."/>
            <person name="Karabika E."/>
            <person name="Karaffa L."/>
            <person name="Karanyi Z."/>
            <person name="Krasevec N."/>
            <person name="Kuo A."/>
            <person name="Kusch H."/>
            <person name="LaButti K."/>
            <person name="Lagendijk E.L."/>
            <person name="Lapidus A."/>
            <person name="Levasseur A."/>
            <person name="Lindquist E."/>
            <person name="Lipzen A."/>
            <person name="Logrieco A.F."/>
            <person name="MacCabe A."/>
            <person name="Maekelae M.R."/>
            <person name="Malavazi I."/>
            <person name="Melin P."/>
            <person name="Meyer V."/>
            <person name="Mielnichuk N."/>
            <person name="Miskei M."/>
            <person name="Molnar A.P."/>
            <person name="Mule G."/>
            <person name="Ngan C.Y."/>
            <person name="Orejas M."/>
            <person name="Orosz E."/>
            <person name="Ouedraogo J.P."/>
            <person name="Overkamp K.M."/>
            <person name="Park H.-S."/>
            <person name="Perrone G."/>
            <person name="Piumi F."/>
            <person name="Punt P.J."/>
            <person name="Ram A.F."/>
            <person name="Ramon A."/>
            <person name="Rauscher S."/>
            <person name="Record E."/>
            <person name="Riano-Pachon D.M."/>
            <person name="Robert V."/>
            <person name="Roehrig J."/>
            <person name="Ruller R."/>
            <person name="Salamov A."/>
            <person name="Salih N.S."/>
            <person name="Samson R.A."/>
            <person name="Sandor E."/>
            <person name="Sanguinetti M."/>
            <person name="Schuetze T."/>
            <person name="Sepcic K."/>
            <person name="Shelest E."/>
            <person name="Sherlock G."/>
            <person name="Sophianopoulou V."/>
            <person name="Squina F.M."/>
            <person name="Sun H."/>
            <person name="Susca A."/>
            <person name="Todd R.B."/>
            <person name="Tsang A."/>
            <person name="Unkles S.E."/>
            <person name="van de Wiele N."/>
            <person name="van Rossen-Uffink D."/>
            <person name="Oliveira J.V."/>
            <person name="Vesth T.C."/>
            <person name="Visser J."/>
            <person name="Yu J.-H."/>
            <person name="Zhou M."/>
            <person name="Andersen M.R."/>
            <person name="Archer D.B."/>
            <person name="Baker S.E."/>
            <person name="Benoit I."/>
            <person name="Brakhage A.A."/>
            <person name="Braus G.H."/>
            <person name="Fischer R."/>
            <person name="Frisvad J.C."/>
            <person name="Goldman G.H."/>
            <person name="Houbraken J."/>
            <person name="Oakley B."/>
            <person name="Pocsi I."/>
            <person name="Scazzocchio C."/>
            <person name="Seiboth B."/>
            <person name="vanKuyk P.A."/>
            <person name="Wortman J."/>
            <person name="Dyer P.S."/>
            <person name="Grigoriev I.V."/>
        </authorList>
    </citation>
    <scope>NUCLEOTIDE SEQUENCE [LARGE SCALE GENOMIC DNA]</scope>
    <source>
        <strain evidence="4">CBS 506.65</strain>
    </source>
</reference>
<sequence>MNIQVLILALSFYTITPAHGSLHLAAVPVTQLLNQGLHDIFARQTTEYSCPEATQTLCADGHGCCPSGIACTTSSGIPVCDEICDGTVICADGGCCQLGYTCDLYTSTLCIQETGDGVSLTYVYTAEPTTAFKSSSAASSVPFPSNTVTLESVSYYLSDNPETYASTEVSSTKVPSTEISSQEVSQTESVVPASSSTNTQSAGSHLPALSGFFICWIPLIMVILAV</sequence>
<keyword evidence="2" id="KW-0732">Signal</keyword>
<evidence type="ECO:0000313" key="3">
    <source>
        <dbReference type="EMBL" id="OJJ51654.1"/>
    </source>
</evidence>